<evidence type="ECO:0000256" key="1">
    <source>
        <dbReference type="SAM" id="MobiDB-lite"/>
    </source>
</evidence>
<dbReference type="InParanoid" id="A0A0C3FGJ6"/>
<name>A0A0C3FGJ6_PILCF</name>
<sequence>MSSTLRGRRSLTQPPHLALNVSYSSLLASDTMLPQLAEDEGDIFSSTMLADPFRVPSFCLEPKLVPVQSGVSEGLLSLSTSTSTTSFDTTRTSLSFRSFSLLTLTDSCYTLADKPLPSLPHARGSITTKEITRLLALLDRLDDDVTREVVRVKAKIEDVRTEMGEYKAERSARREAATRKQRSSRTF</sequence>
<dbReference type="HOGENOM" id="CLU_1448239_0_0_1"/>
<reference evidence="2 3" key="1">
    <citation type="submission" date="2014-04" db="EMBL/GenBank/DDBJ databases">
        <authorList>
            <consortium name="DOE Joint Genome Institute"/>
            <person name="Kuo A."/>
            <person name="Tarkka M."/>
            <person name="Buscot F."/>
            <person name="Kohler A."/>
            <person name="Nagy L.G."/>
            <person name="Floudas D."/>
            <person name="Copeland A."/>
            <person name="Barry K.W."/>
            <person name="Cichocki N."/>
            <person name="Veneault-Fourrey C."/>
            <person name="LaButti K."/>
            <person name="Lindquist E.A."/>
            <person name="Lipzen A."/>
            <person name="Lundell T."/>
            <person name="Morin E."/>
            <person name="Murat C."/>
            <person name="Sun H."/>
            <person name="Tunlid A."/>
            <person name="Henrissat B."/>
            <person name="Grigoriev I.V."/>
            <person name="Hibbett D.S."/>
            <person name="Martin F."/>
            <person name="Nordberg H.P."/>
            <person name="Cantor M.N."/>
            <person name="Hua S.X."/>
        </authorList>
    </citation>
    <scope>NUCLEOTIDE SEQUENCE [LARGE SCALE GENOMIC DNA]</scope>
    <source>
        <strain evidence="2 3">F 1598</strain>
    </source>
</reference>
<accession>A0A0C3FGJ6</accession>
<feature type="compositionally biased region" description="Basic and acidic residues" evidence="1">
    <location>
        <begin position="167"/>
        <end position="178"/>
    </location>
</feature>
<dbReference type="EMBL" id="KN833013">
    <property type="protein sequence ID" value="KIM78954.1"/>
    <property type="molecule type" value="Genomic_DNA"/>
</dbReference>
<evidence type="ECO:0000313" key="2">
    <source>
        <dbReference type="EMBL" id="KIM78954.1"/>
    </source>
</evidence>
<proteinExistence type="predicted"/>
<dbReference type="AlphaFoldDB" id="A0A0C3FGJ6"/>
<dbReference type="Proteomes" id="UP000054166">
    <property type="component" value="Unassembled WGS sequence"/>
</dbReference>
<organism evidence="2 3">
    <name type="scientific">Piloderma croceum (strain F 1598)</name>
    <dbReference type="NCBI Taxonomy" id="765440"/>
    <lineage>
        <taxon>Eukaryota</taxon>
        <taxon>Fungi</taxon>
        <taxon>Dikarya</taxon>
        <taxon>Basidiomycota</taxon>
        <taxon>Agaricomycotina</taxon>
        <taxon>Agaricomycetes</taxon>
        <taxon>Agaricomycetidae</taxon>
        <taxon>Atheliales</taxon>
        <taxon>Atheliaceae</taxon>
        <taxon>Piloderma</taxon>
    </lineage>
</organism>
<feature type="region of interest" description="Disordered" evidence="1">
    <location>
        <begin position="167"/>
        <end position="187"/>
    </location>
</feature>
<keyword evidence="3" id="KW-1185">Reference proteome</keyword>
<reference evidence="3" key="2">
    <citation type="submission" date="2015-01" db="EMBL/GenBank/DDBJ databases">
        <title>Evolutionary Origins and Diversification of the Mycorrhizal Mutualists.</title>
        <authorList>
            <consortium name="DOE Joint Genome Institute"/>
            <consortium name="Mycorrhizal Genomics Consortium"/>
            <person name="Kohler A."/>
            <person name="Kuo A."/>
            <person name="Nagy L.G."/>
            <person name="Floudas D."/>
            <person name="Copeland A."/>
            <person name="Barry K.W."/>
            <person name="Cichocki N."/>
            <person name="Veneault-Fourrey C."/>
            <person name="LaButti K."/>
            <person name="Lindquist E.A."/>
            <person name="Lipzen A."/>
            <person name="Lundell T."/>
            <person name="Morin E."/>
            <person name="Murat C."/>
            <person name="Riley R."/>
            <person name="Ohm R."/>
            <person name="Sun H."/>
            <person name="Tunlid A."/>
            <person name="Henrissat B."/>
            <person name="Grigoriev I.V."/>
            <person name="Hibbett D.S."/>
            <person name="Martin F."/>
        </authorList>
    </citation>
    <scope>NUCLEOTIDE SEQUENCE [LARGE SCALE GENOMIC DNA]</scope>
    <source>
        <strain evidence="3">F 1598</strain>
    </source>
</reference>
<gene>
    <name evidence="2" type="ORF">PILCRDRAFT_824075</name>
</gene>
<evidence type="ECO:0000313" key="3">
    <source>
        <dbReference type="Proteomes" id="UP000054166"/>
    </source>
</evidence>
<protein>
    <submittedName>
        <fullName evidence="2">Uncharacterized protein</fullName>
    </submittedName>
</protein>